<gene>
    <name evidence="3" type="ORF">THASP1DRAFT_21598</name>
</gene>
<evidence type="ECO:0000313" key="3">
    <source>
        <dbReference type="EMBL" id="RKP10727.1"/>
    </source>
</evidence>
<dbReference type="SUPFAM" id="SSF56112">
    <property type="entry name" value="Protein kinase-like (PK-like)"/>
    <property type="match status" value="1"/>
</dbReference>
<feature type="chain" id="PRO_5020922571" description="Protein kinase domain-containing protein" evidence="1">
    <location>
        <begin position="26"/>
        <end position="303"/>
    </location>
</feature>
<dbReference type="InterPro" id="IPR000719">
    <property type="entry name" value="Prot_kinase_dom"/>
</dbReference>
<organism evidence="3 4">
    <name type="scientific">Thamnocephalis sphaerospora</name>
    <dbReference type="NCBI Taxonomy" id="78915"/>
    <lineage>
        <taxon>Eukaryota</taxon>
        <taxon>Fungi</taxon>
        <taxon>Fungi incertae sedis</taxon>
        <taxon>Zoopagomycota</taxon>
        <taxon>Zoopagomycotina</taxon>
        <taxon>Zoopagomycetes</taxon>
        <taxon>Zoopagales</taxon>
        <taxon>Sigmoideomycetaceae</taxon>
        <taxon>Thamnocephalis</taxon>
    </lineage>
</organism>
<reference evidence="4" key="1">
    <citation type="journal article" date="2018" name="Nat. Microbiol.">
        <title>Leveraging single-cell genomics to expand the fungal tree of life.</title>
        <authorList>
            <person name="Ahrendt S.R."/>
            <person name="Quandt C.A."/>
            <person name="Ciobanu D."/>
            <person name="Clum A."/>
            <person name="Salamov A."/>
            <person name="Andreopoulos B."/>
            <person name="Cheng J.F."/>
            <person name="Woyke T."/>
            <person name="Pelin A."/>
            <person name="Henrissat B."/>
            <person name="Reynolds N.K."/>
            <person name="Benny G.L."/>
            <person name="Smith M.E."/>
            <person name="James T.Y."/>
            <person name="Grigoriev I.V."/>
        </authorList>
    </citation>
    <scope>NUCLEOTIDE SEQUENCE [LARGE SCALE GENOMIC DNA]</scope>
    <source>
        <strain evidence="4">RSA 1356</strain>
    </source>
</reference>
<dbReference type="PROSITE" id="PS50011">
    <property type="entry name" value="PROTEIN_KINASE_DOM"/>
    <property type="match status" value="1"/>
</dbReference>
<evidence type="ECO:0000259" key="2">
    <source>
        <dbReference type="PROSITE" id="PS50011"/>
    </source>
</evidence>
<dbReference type="OrthoDB" id="4062651at2759"/>
<sequence>MRSFAFAALLASIAVVFSTCDRSHANPTPTGGSGAHNWLGVPGLTVLQIHPRKKGQLYAALVEYNDQPAYMKCTMNRKQFENELNAIRVLHPTVDCHCMILELAAGFSLKEYSGLMEPHEKNVFLHGILAQTITDIYVNPGISGSPRITITGFDAAMRVESGAQPEFPGTNGYRPPEDYAEGPVDPFKRDSWMVGATFYHALAGRPPYGFHYSLEHNAYVQDSEERLRNTMASVARSGANSIPPIEGAWNTVFLSVIKKLLANTANDRPAIKDLDMPPADSHTALAKICAAPKRPQLSWRGLY</sequence>
<proteinExistence type="predicted"/>
<dbReference type="SMART" id="SM00220">
    <property type="entry name" value="S_TKc"/>
    <property type="match status" value="1"/>
</dbReference>
<name>A0A4P9XWT2_9FUNG</name>
<evidence type="ECO:0000256" key="1">
    <source>
        <dbReference type="SAM" id="SignalP"/>
    </source>
</evidence>
<dbReference type="GO" id="GO:0005524">
    <property type="term" value="F:ATP binding"/>
    <property type="evidence" value="ECO:0007669"/>
    <property type="project" value="InterPro"/>
</dbReference>
<feature type="domain" description="Protein kinase" evidence="2">
    <location>
        <begin position="1"/>
        <end position="285"/>
    </location>
</feature>
<dbReference type="Gene3D" id="1.10.510.10">
    <property type="entry name" value="Transferase(Phosphotransferase) domain 1"/>
    <property type="match status" value="1"/>
</dbReference>
<accession>A0A4P9XWT2</accession>
<dbReference type="EMBL" id="KZ992439">
    <property type="protein sequence ID" value="RKP10727.1"/>
    <property type="molecule type" value="Genomic_DNA"/>
</dbReference>
<evidence type="ECO:0000313" key="4">
    <source>
        <dbReference type="Proteomes" id="UP000271241"/>
    </source>
</evidence>
<keyword evidence="4" id="KW-1185">Reference proteome</keyword>
<dbReference type="AlphaFoldDB" id="A0A4P9XWT2"/>
<keyword evidence="1" id="KW-0732">Signal</keyword>
<dbReference type="GO" id="GO:0004672">
    <property type="term" value="F:protein kinase activity"/>
    <property type="evidence" value="ECO:0007669"/>
    <property type="project" value="InterPro"/>
</dbReference>
<protein>
    <recommendedName>
        <fullName evidence="2">Protein kinase domain-containing protein</fullName>
    </recommendedName>
</protein>
<feature type="signal peptide" evidence="1">
    <location>
        <begin position="1"/>
        <end position="25"/>
    </location>
</feature>
<dbReference type="Proteomes" id="UP000271241">
    <property type="component" value="Unassembled WGS sequence"/>
</dbReference>
<dbReference type="InterPro" id="IPR011009">
    <property type="entry name" value="Kinase-like_dom_sf"/>
</dbReference>